<evidence type="ECO:0000256" key="2">
    <source>
        <dbReference type="ARBA" id="ARBA00012180"/>
    </source>
</evidence>
<dbReference type="PANTHER" id="PTHR33050:SF7">
    <property type="entry name" value="RIBONUCLEASE H"/>
    <property type="match status" value="1"/>
</dbReference>
<dbReference type="InterPro" id="IPR043502">
    <property type="entry name" value="DNA/RNA_pol_sf"/>
</dbReference>
<dbReference type="CDD" id="cd03714">
    <property type="entry name" value="RT_DIRS1"/>
    <property type="match status" value="1"/>
</dbReference>
<dbReference type="GO" id="GO:0004523">
    <property type="term" value="F:RNA-DNA hybrid ribonuclease activity"/>
    <property type="evidence" value="ECO:0007669"/>
    <property type="project" value="UniProtKB-EC"/>
</dbReference>
<sequence length="310" mass="34354">MSLTPLSDNLAAWKLLPGVSQWVLDTIKKGYRIQFATHPPHFQGVLPTIISTHQISLLQEEHLSLLRKGAIEHVPLPDRDSGFYSWYFVVPKKDGGLRPVLDLRALNSALGKFKFKMLTTKLIMPHIRSEDWFVTIDLKDAYFHLGIRPEHRKFLRFAVGGEAYQFWVLSFGLALSPGTFTKCIDAALAPLHLQGIHVLNYLDNWLILAHSKAIAASQQDVVLAHMRSLGLRINPEKCVLSPSQRTTCLGVIWDSTISCSGGIHTGSCKHCSARPEPLCRRGAEGPLPHDGSSQCDSFGTASYEAVPVIA</sequence>
<comment type="caution">
    <text evidence="4">The sequence shown here is derived from an EMBL/GenBank/DDBJ whole genome shotgun (WGS) entry which is preliminary data.</text>
</comment>
<organism evidence="4 5">
    <name type="scientific">Hemibagrus guttatus</name>
    <dbReference type="NCBI Taxonomy" id="175788"/>
    <lineage>
        <taxon>Eukaryota</taxon>
        <taxon>Metazoa</taxon>
        <taxon>Chordata</taxon>
        <taxon>Craniata</taxon>
        <taxon>Vertebrata</taxon>
        <taxon>Euteleostomi</taxon>
        <taxon>Actinopterygii</taxon>
        <taxon>Neopterygii</taxon>
        <taxon>Teleostei</taxon>
        <taxon>Ostariophysi</taxon>
        <taxon>Siluriformes</taxon>
        <taxon>Bagridae</taxon>
        <taxon>Hemibagrus</taxon>
    </lineage>
</organism>
<protein>
    <recommendedName>
        <fullName evidence="2">ribonuclease H</fullName>
        <ecNumber evidence="2">3.1.26.4</ecNumber>
    </recommendedName>
</protein>
<dbReference type="Pfam" id="PF00078">
    <property type="entry name" value="RVT_1"/>
    <property type="match status" value="1"/>
</dbReference>
<proteinExistence type="inferred from homology"/>
<feature type="domain" description="Reverse transcriptase" evidence="3">
    <location>
        <begin position="71"/>
        <end position="253"/>
    </location>
</feature>
<dbReference type="Gene3D" id="3.10.10.10">
    <property type="entry name" value="HIV Type 1 Reverse Transcriptase, subunit A, domain 1"/>
    <property type="match status" value="1"/>
</dbReference>
<dbReference type="EC" id="3.1.26.4" evidence="2"/>
<gene>
    <name evidence="4" type="ORF">QTP70_001105</name>
</gene>
<reference evidence="4" key="1">
    <citation type="submission" date="2023-06" db="EMBL/GenBank/DDBJ databases">
        <title>Male Hemibagrus guttatus genome.</title>
        <authorList>
            <person name="Bian C."/>
        </authorList>
    </citation>
    <scope>NUCLEOTIDE SEQUENCE</scope>
    <source>
        <strain evidence="4">Male_cb2023</strain>
        <tissue evidence="4">Muscle</tissue>
    </source>
</reference>
<accession>A0AAE0UNH1</accession>
<evidence type="ECO:0000313" key="4">
    <source>
        <dbReference type="EMBL" id="KAK3512221.1"/>
    </source>
</evidence>
<keyword evidence="5" id="KW-1185">Reference proteome</keyword>
<dbReference type="Proteomes" id="UP001274896">
    <property type="component" value="Unassembled WGS sequence"/>
</dbReference>
<dbReference type="InterPro" id="IPR000477">
    <property type="entry name" value="RT_dom"/>
</dbReference>
<dbReference type="AlphaFoldDB" id="A0AAE0UNH1"/>
<dbReference type="PROSITE" id="PS50878">
    <property type="entry name" value="RT_POL"/>
    <property type="match status" value="1"/>
</dbReference>
<evidence type="ECO:0000256" key="1">
    <source>
        <dbReference type="ARBA" id="ARBA00010879"/>
    </source>
</evidence>
<evidence type="ECO:0000313" key="5">
    <source>
        <dbReference type="Proteomes" id="UP001274896"/>
    </source>
</evidence>
<evidence type="ECO:0000259" key="3">
    <source>
        <dbReference type="PROSITE" id="PS50878"/>
    </source>
</evidence>
<dbReference type="PANTHER" id="PTHR33050">
    <property type="entry name" value="REVERSE TRANSCRIPTASE DOMAIN-CONTAINING PROTEIN"/>
    <property type="match status" value="1"/>
</dbReference>
<dbReference type="Gene3D" id="3.30.70.270">
    <property type="match status" value="1"/>
</dbReference>
<dbReference type="InterPro" id="IPR043128">
    <property type="entry name" value="Rev_trsase/Diguanyl_cyclase"/>
</dbReference>
<comment type="similarity">
    <text evidence="1">Belongs to the beta type-B retroviral polymerase family. HERV class-II K(HML-2) pol subfamily.</text>
</comment>
<name>A0AAE0UNH1_9TELE</name>
<dbReference type="SUPFAM" id="SSF56672">
    <property type="entry name" value="DNA/RNA polymerases"/>
    <property type="match status" value="1"/>
</dbReference>
<dbReference type="EMBL" id="JAUCMX010000023">
    <property type="protein sequence ID" value="KAK3512221.1"/>
    <property type="molecule type" value="Genomic_DNA"/>
</dbReference>
<dbReference type="InterPro" id="IPR052055">
    <property type="entry name" value="Hepadnavirus_pol/RT"/>
</dbReference>